<evidence type="ECO:0000313" key="3">
    <source>
        <dbReference type="Proteomes" id="UP000445000"/>
    </source>
</evidence>
<dbReference type="AlphaFoldDB" id="A0A829YHJ1"/>
<accession>A0A829YHJ1</accession>
<name>A0A829YHJ1_9GAMM</name>
<dbReference type="SUPFAM" id="SSF54913">
    <property type="entry name" value="GlnB-like"/>
    <property type="match status" value="1"/>
</dbReference>
<comment type="caution">
    <text evidence="2">The sequence shown here is derived from an EMBL/GenBank/DDBJ whole genome shotgun (WGS) entry which is preliminary data.</text>
</comment>
<evidence type="ECO:0000259" key="1">
    <source>
        <dbReference type="Pfam" id="PF09413"/>
    </source>
</evidence>
<evidence type="ECO:0000313" key="2">
    <source>
        <dbReference type="EMBL" id="GFE82734.1"/>
    </source>
</evidence>
<organism evidence="2 3">
    <name type="scientific">Steroidobacter agaridevorans</name>
    <dbReference type="NCBI Taxonomy" id="2695856"/>
    <lineage>
        <taxon>Bacteria</taxon>
        <taxon>Pseudomonadati</taxon>
        <taxon>Pseudomonadota</taxon>
        <taxon>Gammaproteobacteria</taxon>
        <taxon>Steroidobacterales</taxon>
        <taxon>Steroidobacteraceae</taxon>
        <taxon>Steroidobacter</taxon>
    </lineage>
</organism>
<gene>
    <name evidence="2" type="ORF">GCM10011487_47340</name>
</gene>
<dbReference type="Gene3D" id="3.30.70.790">
    <property type="entry name" value="UreE, C-terminal domain"/>
    <property type="match status" value="1"/>
</dbReference>
<reference evidence="3" key="1">
    <citation type="submission" date="2020-01" db="EMBL/GenBank/DDBJ databases">
        <title>'Steroidobacter agaridevorans' sp. nov., agar-degrading bacteria isolated from rhizosphere soils.</title>
        <authorList>
            <person name="Ikenaga M."/>
            <person name="Kataoka M."/>
            <person name="Murouchi A."/>
            <person name="Katsuragi S."/>
            <person name="Sakai M."/>
        </authorList>
    </citation>
    <scope>NUCLEOTIDE SEQUENCE [LARGE SCALE GENOMIC DNA]</scope>
    <source>
        <strain evidence="3">YU21-B</strain>
    </source>
</reference>
<dbReference type="Pfam" id="PF09413">
    <property type="entry name" value="DUF2007"/>
    <property type="match status" value="1"/>
</dbReference>
<dbReference type="InterPro" id="IPR018551">
    <property type="entry name" value="DUF2007"/>
</dbReference>
<protein>
    <recommendedName>
        <fullName evidence="1">DUF2007 domain-containing protein</fullName>
    </recommendedName>
</protein>
<proteinExistence type="predicted"/>
<dbReference type="RefSeq" id="WP_161814391.1">
    <property type="nucleotide sequence ID" value="NZ_BLJN01000005.1"/>
</dbReference>
<keyword evidence="3" id="KW-1185">Reference proteome</keyword>
<dbReference type="Proteomes" id="UP000445000">
    <property type="component" value="Unassembled WGS sequence"/>
</dbReference>
<dbReference type="InterPro" id="IPR011322">
    <property type="entry name" value="N-reg_PII-like_a/b"/>
</dbReference>
<sequence length="80" mass="8813">MIRVFRCSDYIEAHLVEGLLRERGIETFLQGAMLQGGLGELPALGHLAILVDESDASAAKRIIDAYERGELKIVDEEQDG</sequence>
<dbReference type="EMBL" id="BLJN01000005">
    <property type="protein sequence ID" value="GFE82734.1"/>
    <property type="molecule type" value="Genomic_DNA"/>
</dbReference>
<feature type="domain" description="DUF2007" evidence="1">
    <location>
        <begin position="1"/>
        <end position="66"/>
    </location>
</feature>